<evidence type="ECO:0000313" key="6">
    <source>
        <dbReference type="EMBL" id="GMR45623.1"/>
    </source>
</evidence>
<name>A0AAN5CJP6_9BILA</name>
<evidence type="ECO:0000256" key="2">
    <source>
        <dbReference type="ARBA" id="ARBA00023015"/>
    </source>
</evidence>
<dbReference type="InterPro" id="IPR021600">
    <property type="entry name" value="TFIIE_asu_C"/>
</dbReference>
<dbReference type="Gene3D" id="3.30.40.10">
    <property type="entry name" value="Zinc/RING finger domain, C3HC4 (zinc finger)"/>
    <property type="match status" value="1"/>
</dbReference>
<dbReference type="SMART" id="SM00531">
    <property type="entry name" value="TFIIE"/>
    <property type="match status" value="1"/>
</dbReference>
<evidence type="ECO:0000256" key="4">
    <source>
        <dbReference type="SAM" id="MobiDB-lite"/>
    </source>
</evidence>
<dbReference type="InterPro" id="IPR024550">
    <property type="entry name" value="TFIIEa/SarR/Rpc3_HTH_dom"/>
</dbReference>
<dbReference type="PANTHER" id="PTHR13097:SF7">
    <property type="entry name" value="GENERAL TRANSCRIPTION FACTOR IIE SUBUNIT 1"/>
    <property type="match status" value="1"/>
</dbReference>
<sequence length="459" mass="50224">ESLQQAMATASTSATNGAAAGPEVKIVSEIPDELRRLLLMTVKTFYSPEQAVIVYYVMLAVCISEEKLRAKICMDQKQLRQLTVHMKQDKLLKERQITLKSAATGKNQTSIYYFVNYRAITNVFKYKTEHMRQRIESRARDVVHVSAYKCSGCGCAYDTMDITQIMDMATGELKCWRCNSTVEMQNISQSTNSQGTIASFNEQLRPLFEILRVLDGVQLAPHLCEPDINKFIAMDREAAEVAAAEELTKAQAEKERRPRLELGGKAFGQDVGLKYRAADTITVDMNAGEMQEVAQGKAVPIWLQANPEEAAAGVAAAADALDLAALKAEGKGEGVSSSSLALHELAAFENAAAEPEVKRARVSPAAASSDPLNLSAELQVEPMMTSSTTAAAAGGGGEAMDDDEEFDDEDDEEEMVAVQGEMVPLHDAMASPEMVMRMTPEEKAKYNEAVSRHSHHHDY</sequence>
<reference evidence="7" key="1">
    <citation type="submission" date="2022-10" db="EMBL/GenBank/DDBJ databases">
        <title>Genome assembly of Pristionchus species.</title>
        <authorList>
            <person name="Yoshida K."/>
            <person name="Sommer R.J."/>
        </authorList>
    </citation>
    <scope>NUCLEOTIDE SEQUENCE [LARGE SCALE GENOMIC DNA]</scope>
    <source>
        <strain evidence="7">RS5460</strain>
    </source>
</reference>
<dbReference type="InterPro" id="IPR013083">
    <property type="entry name" value="Znf_RING/FYVE/PHD"/>
</dbReference>
<evidence type="ECO:0000256" key="3">
    <source>
        <dbReference type="ARBA" id="ARBA00023163"/>
    </source>
</evidence>
<proteinExistence type="inferred from homology"/>
<keyword evidence="2" id="KW-0805">Transcription regulation</keyword>
<dbReference type="EMBL" id="BTRK01000004">
    <property type="protein sequence ID" value="GMR45623.1"/>
    <property type="molecule type" value="Genomic_DNA"/>
</dbReference>
<dbReference type="Gene3D" id="6.10.140.1250">
    <property type="match status" value="1"/>
</dbReference>
<dbReference type="SUPFAM" id="SSF57783">
    <property type="entry name" value="Zinc beta-ribbon"/>
    <property type="match status" value="1"/>
</dbReference>
<evidence type="ECO:0000313" key="7">
    <source>
        <dbReference type="Proteomes" id="UP001328107"/>
    </source>
</evidence>
<keyword evidence="7" id="KW-1185">Reference proteome</keyword>
<feature type="region of interest" description="Disordered" evidence="4">
    <location>
        <begin position="389"/>
        <end position="414"/>
    </location>
</feature>
<dbReference type="Pfam" id="PF02002">
    <property type="entry name" value="TFIIE_alpha"/>
    <property type="match status" value="1"/>
</dbReference>
<evidence type="ECO:0000259" key="5">
    <source>
        <dbReference type="PROSITE" id="PS51344"/>
    </source>
</evidence>
<gene>
    <name evidence="6" type="ORF">PMAYCL1PPCAC_15818</name>
</gene>
<dbReference type="AlphaFoldDB" id="A0AAN5CJP6"/>
<dbReference type="GO" id="GO:0006367">
    <property type="term" value="P:transcription initiation at RNA polymerase II promoter"/>
    <property type="evidence" value="ECO:0007669"/>
    <property type="project" value="InterPro"/>
</dbReference>
<dbReference type="InterPro" id="IPR017919">
    <property type="entry name" value="TFIIE/TFIIEa_HTH"/>
</dbReference>
<feature type="domain" description="HTH TFE/IIEalpha-type" evidence="5">
    <location>
        <begin position="34"/>
        <end position="125"/>
    </location>
</feature>
<accession>A0AAN5CJP6</accession>
<dbReference type="PROSITE" id="PS51344">
    <property type="entry name" value="HTH_TFE_IIE"/>
    <property type="match status" value="1"/>
</dbReference>
<organism evidence="6 7">
    <name type="scientific">Pristionchus mayeri</name>
    <dbReference type="NCBI Taxonomy" id="1317129"/>
    <lineage>
        <taxon>Eukaryota</taxon>
        <taxon>Metazoa</taxon>
        <taxon>Ecdysozoa</taxon>
        <taxon>Nematoda</taxon>
        <taxon>Chromadorea</taxon>
        <taxon>Rhabditida</taxon>
        <taxon>Rhabditina</taxon>
        <taxon>Diplogasteromorpha</taxon>
        <taxon>Diplogasteroidea</taxon>
        <taxon>Neodiplogasteridae</taxon>
        <taxon>Pristionchus</taxon>
    </lineage>
</organism>
<dbReference type="GO" id="GO:0005673">
    <property type="term" value="C:transcription factor TFIIE complex"/>
    <property type="evidence" value="ECO:0007669"/>
    <property type="project" value="TreeGrafter"/>
</dbReference>
<dbReference type="InterPro" id="IPR039997">
    <property type="entry name" value="TFE"/>
</dbReference>
<evidence type="ECO:0000256" key="1">
    <source>
        <dbReference type="ARBA" id="ARBA00008947"/>
    </source>
</evidence>
<comment type="similarity">
    <text evidence="1">Belongs to the TFIIE alpha subunit family.</text>
</comment>
<protein>
    <recommendedName>
        <fullName evidence="5">HTH TFE/IIEalpha-type domain-containing protein</fullName>
    </recommendedName>
</protein>
<dbReference type="InterPro" id="IPR002853">
    <property type="entry name" value="TFIIE_asu"/>
</dbReference>
<dbReference type="Proteomes" id="UP001328107">
    <property type="component" value="Unassembled WGS sequence"/>
</dbReference>
<feature type="non-terminal residue" evidence="6">
    <location>
        <position position="1"/>
    </location>
</feature>
<dbReference type="PANTHER" id="PTHR13097">
    <property type="entry name" value="TRANSCRIPTION INITIATION FACTOR IIE, ALPHA SUBUNIT"/>
    <property type="match status" value="1"/>
</dbReference>
<feature type="compositionally biased region" description="Acidic residues" evidence="4">
    <location>
        <begin position="399"/>
        <end position="414"/>
    </location>
</feature>
<dbReference type="Pfam" id="PF11521">
    <property type="entry name" value="TFIIE-A_C"/>
    <property type="match status" value="1"/>
</dbReference>
<comment type="caution">
    <text evidence="6">The sequence shown here is derived from an EMBL/GenBank/DDBJ whole genome shotgun (WGS) entry which is preliminary data.</text>
</comment>
<keyword evidence="3" id="KW-0804">Transcription</keyword>